<name>A0ABP8LU43_9BACT</name>
<evidence type="ECO:0008006" key="4">
    <source>
        <dbReference type="Google" id="ProtNLM"/>
    </source>
</evidence>
<dbReference type="Gene3D" id="2.60.40.1930">
    <property type="match status" value="1"/>
</dbReference>
<dbReference type="EMBL" id="BAABEY010000012">
    <property type="protein sequence ID" value="GAA4435332.1"/>
    <property type="molecule type" value="Genomic_DNA"/>
</dbReference>
<gene>
    <name evidence="2" type="ORF">GCM10023091_11570</name>
</gene>
<sequence length="785" mass="88172">MNKKILYPLCLLSLCCLSTGYAQGQTSAGDLEKQVIEGALNRGSEKIYVHLDRPTYLVGETAWFKISLTDEKLRPSGLSSIAYLEFIGADQRAAIQEKIELKNGKGSGAVPIPADLPSGYYQVRSYTNWMKNFAHSFETSICIINPFQPRDPSPAETREEKTVDVRFFPEGGQALTGLPHKYAFKAQQNDGTGIDFKGRVVDETGKVVARFAPLLHGLGHFIFQPEAAKTYHAEVALENGSTQRFPLEAAANEGYATRLTEQPAQLELTVNLRNRPDRSLYLLLYDAEKSKAFQAHTNNGKAGFTIPKSVLRPGVNVLVLLDESLKPVSERLYFHESTPASVLPKPASTRFKKRSHVTLALESVQTSDTLEASVAVFLSDSLPESAPLSINAYLLLTSELKGYIEGPDDYFDPTQPRLAEARDNLMLTHGWRRYRPEDLLAKNLEAAYLPELEGHLIRGRVFSAGNGAPLANRAVFAAYPTASPMPWVAITDDNGRFLLETGRFYGPRELVVQANYRLDSTARISLENPFLEPGNIRNRTFSLPATANSDLLKRSINMQTQNSYFPYKRTPIQPDSSTFYGRPDYRYYLDDYTRFPTVEEVFREYVPAVNVRIKNGRFYSRIIETGFHKQYFTEDPLILLDGIPVIESDPLFRMDPLKIKRADVINRMYYLGPLAFPGIISCHTYTNDLSGFEIDSKALIVAYKGAMEKREFFNPRYENPSKNSLRRPDFRNLLYWGPSVTIVPGQPAQLDFFTSDQAGRYKIVVQAISPNGTTASGFSQFETMD</sequence>
<keyword evidence="1" id="KW-0732">Signal</keyword>
<organism evidence="2 3">
    <name type="scientific">Ravibacter arvi</name>
    <dbReference type="NCBI Taxonomy" id="2051041"/>
    <lineage>
        <taxon>Bacteria</taxon>
        <taxon>Pseudomonadati</taxon>
        <taxon>Bacteroidota</taxon>
        <taxon>Cytophagia</taxon>
        <taxon>Cytophagales</taxon>
        <taxon>Spirosomataceae</taxon>
        <taxon>Ravibacter</taxon>
    </lineage>
</organism>
<protein>
    <recommendedName>
        <fullName evidence="4">Macroglobulin domain-containing protein</fullName>
    </recommendedName>
</protein>
<proteinExistence type="predicted"/>
<accession>A0ABP8LU43</accession>
<comment type="caution">
    <text evidence="2">The sequence shown here is derived from an EMBL/GenBank/DDBJ whole genome shotgun (WGS) entry which is preliminary data.</text>
</comment>
<evidence type="ECO:0000256" key="1">
    <source>
        <dbReference type="SAM" id="SignalP"/>
    </source>
</evidence>
<evidence type="ECO:0000313" key="3">
    <source>
        <dbReference type="Proteomes" id="UP001501508"/>
    </source>
</evidence>
<dbReference type="Proteomes" id="UP001501508">
    <property type="component" value="Unassembled WGS sequence"/>
</dbReference>
<keyword evidence="3" id="KW-1185">Reference proteome</keyword>
<reference evidence="3" key="1">
    <citation type="journal article" date="2019" name="Int. J. Syst. Evol. Microbiol.">
        <title>The Global Catalogue of Microorganisms (GCM) 10K type strain sequencing project: providing services to taxonomists for standard genome sequencing and annotation.</title>
        <authorList>
            <consortium name="The Broad Institute Genomics Platform"/>
            <consortium name="The Broad Institute Genome Sequencing Center for Infectious Disease"/>
            <person name="Wu L."/>
            <person name="Ma J."/>
        </authorList>
    </citation>
    <scope>NUCLEOTIDE SEQUENCE [LARGE SCALE GENOMIC DNA]</scope>
    <source>
        <strain evidence="3">JCM 31920</strain>
    </source>
</reference>
<dbReference type="RefSeq" id="WP_345027197.1">
    <property type="nucleotide sequence ID" value="NZ_BAABEY010000012.1"/>
</dbReference>
<feature type="signal peptide" evidence="1">
    <location>
        <begin position="1"/>
        <end position="24"/>
    </location>
</feature>
<evidence type="ECO:0000313" key="2">
    <source>
        <dbReference type="EMBL" id="GAA4435332.1"/>
    </source>
</evidence>
<feature type="chain" id="PRO_5047516888" description="Macroglobulin domain-containing protein" evidence="1">
    <location>
        <begin position="25"/>
        <end position="785"/>
    </location>
</feature>